<accession>A0A915MV93</accession>
<evidence type="ECO:0000256" key="1">
    <source>
        <dbReference type="SAM" id="Phobius"/>
    </source>
</evidence>
<organism evidence="2 3">
    <name type="scientific">Meloidogyne javanica</name>
    <name type="common">Root-knot nematode worm</name>
    <dbReference type="NCBI Taxonomy" id="6303"/>
    <lineage>
        <taxon>Eukaryota</taxon>
        <taxon>Metazoa</taxon>
        <taxon>Ecdysozoa</taxon>
        <taxon>Nematoda</taxon>
        <taxon>Chromadorea</taxon>
        <taxon>Rhabditida</taxon>
        <taxon>Tylenchina</taxon>
        <taxon>Tylenchomorpha</taxon>
        <taxon>Tylenchoidea</taxon>
        <taxon>Meloidogynidae</taxon>
        <taxon>Meloidogyninae</taxon>
        <taxon>Meloidogyne</taxon>
        <taxon>Meloidogyne incognita group</taxon>
    </lineage>
</organism>
<protein>
    <submittedName>
        <fullName evidence="3">Uncharacterized protein</fullName>
    </submittedName>
</protein>
<dbReference type="PANTHER" id="PTHR21041:SF9">
    <property type="entry name" value="DENDRITIC CELL-SPECIFIC TRANSMEMBRANE PROTEIN-LIKE DOMAIN-CONTAINING PROTEIN"/>
    <property type="match status" value="1"/>
</dbReference>
<keyword evidence="2" id="KW-1185">Reference proteome</keyword>
<dbReference type="InterPro" id="IPR051856">
    <property type="entry name" value="CSR-E3_Ligase_Protein"/>
</dbReference>
<evidence type="ECO:0000313" key="2">
    <source>
        <dbReference type="Proteomes" id="UP000887561"/>
    </source>
</evidence>
<proteinExistence type="predicted"/>
<dbReference type="AlphaFoldDB" id="A0A915MV93"/>
<dbReference type="PANTHER" id="PTHR21041">
    <property type="entry name" value="DENDRITIC CELL-SPECIFIC TRANSMEMBRANE PROTEIN"/>
    <property type="match status" value="1"/>
</dbReference>
<reference evidence="3" key="1">
    <citation type="submission" date="2022-11" db="UniProtKB">
        <authorList>
            <consortium name="WormBaseParasite"/>
        </authorList>
    </citation>
    <scope>IDENTIFICATION</scope>
</reference>
<evidence type="ECO:0000313" key="3">
    <source>
        <dbReference type="WBParaSite" id="scaffold4981_cov255.g8920"/>
    </source>
</evidence>
<keyword evidence="1" id="KW-1133">Transmembrane helix</keyword>
<sequence>MVAWAFEVYPVQNTTANIENVMEGVNCVTQNVKAVAKEMKERAGHAIGEAVPMDKLRDLMTAQSMPFENVKKTLKKVDEALGKMMKWQKSLIDKINAETRQLKTLNISITRDQNMSDHFAFDRKKMHKALHDEISTYENIISAIVFLLDSVSIAMIFFTPFMATLYVRRFNTGEAIDNYYVTPNFIEIDRARALNGLPTLLPFQPIERKS</sequence>
<dbReference type="WBParaSite" id="scaffold4981_cov255.g8920">
    <property type="protein sequence ID" value="scaffold4981_cov255.g8920"/>
    <property type="gene ID" value="scaffold4981_cov255.g8920"/>
</dbReference>
<keyword evidence="1" id="KW-0812">Transmembrane</keyword>
<name>A0A915MV93_MELJA</name>
<dbReference type="Proteomes" id="UP000887561">
    <property type="component" value="Unplaced"/>
</dbReference>
<feature type="transmembrane region" description="Helical" evidence="1">
    <location>
        <begin position="140"/>
        <end position="167"/>
    </location>
</feature>
<keyword evidence="1" id="KW-0472">Membrane</keyword>